<sequence length="166" mass="17856">MRLVIDGYNLIHTVPELAFASENGQGREALMEALRLYRKKRPHKVKVVFDGGIEPGGAKDRLAGTPVSFSGAERSADDVIAALAAKEGNGITVVTSDRELAGRCRAHGAVVISSEEFGGRLLEVALGLPPTGEGGEDGWDFTTKKRGPAKRLPKAQRKKVRRKGRL</sequence>
<dbReference type="Proteomes" id="UP001366166">
    <property type="component" value="Chromosome"/>
</dbReference>
<evidence type="ECO:0008006" key="4">
    <source>
        <dbReference type="Google" id="ProtNLM"/>
    </source>
</evidence>
<keyword evidence="3" id="KW-1185">Reference proteome</keyword>
<gene>
    <name evidence="2" type="ORF">FAK_26360</name>
</gene>
<reference evidence="3" key="1">
    <citation type="journal article" date="2023" name="Arch. Microbiol.">
        <title>Desulfoferula mesophilus gen. nov. sp. nov., a mesophilic sulfate-reducing bacterium isolated from a brackish lake sediment.</title>
        <authorList>
            <person name="Watanabe T."/>
            <person name="Yabe T."/>
            <person name="Tsuji J.M."/>
            <person name="Fukui M."/>
        </authorList>
    </citation>
    <scope>NUCLEOTIDE SEQUENCE [LARGE SCALE GENOMIC DNA]</scope>
    <source>
        <strain evidence="3">12FAK</strain>
    </source>
</reference>
<feature type="compositionally biased region" description="Basic residues" evidence="1">
    <location>
        <begin position="144"/>
        <end position="166"/>
    </location>
</feature>
<dbReference type="SUPFAM" id="SSF88723">
    <property type="entry name" value="PIN domain-like"/>
    <property type="match status" value="1"/>
</dbReference>
<evidence type="ECO:0000313" key="2">
    <source>
        <dbReference type="EMBL" id="BEQ15570.1"/>
    </source>
</evidence>
<evidence type="ECO:0000256" key="1">
    <source>
        <dbReference type="SAM" id="MobiDB-lite"/>
    </source>
</evidence>
<dbReference type="InterPro" id="IPR029060">
    <property type="entry name" value="PIN-like_dom_sf"/>
</dbReference>
<dbReference type="PANTHER" id="PTHR34547:SF1">
    <property type="entry name" value="YACP-LIKE NYN DOMAIN PROTEIN"/>
    <property type="match status" value="1"/>
</dbReference>
<dbReference type="AlphaFoldDB" id="A0AAU9EFK8"/>
<dbReference type="KEGG" id="dmp:FAK_26360"/>
<organism evidence="2 3">
    <name type="scientific">Desulfoferula mesophila</name>
    <dbReference type="NCBI Taxonomy" id="3058419"/>
    <lineage>
        <taxon>Bacteria</taxon>
        <taxon>Pseudomonadati</taxon>
        <taxon>Thermodesulfobacteriota</taxon>
        <taxon>Desulfarculia</taxon>
        <taxon>Desulfarculales</taxon>
        <taxon>Desulfarculaceae</taxon>
        <taxon>Desulfoferula</taxon>
    </lineage>
</organism>
<dbReference type="RefSeq" id="WP_338600141.1">
    <property type="nucleotide sequence ID" value="NZ_AP028679.1"/>
</dbReference>
<accession>A0AAU9EFK8</accession>
<evidence type="ECO:0000313" key="3">
    <source>
        <dbReference type="Proteomes" id="UP001366166"/>
    </source>
</evidence>
<dbReference type="PANTHER" id="PTHR34547">
    <property type="entry name" value="YACP-LIKE NYN DOMAIN PROTEIN"/>
    <property type="match status" value="1"/>
</dbReference>
<dbReference type="InterPro" id="IPR010298">
    <property type="entry name" value="YacP-like"/>
</dbReference>
<proteinExistence type="predicted"/>
<protein>
    <recommendedName>
        <fullName evidence="4">NYN domain-containing protein</fullName>
    </recommendedName>
</protein>
<dbReference type="Pfam" id="PF05991">
    <property type="entry name" value="NYN_YacP"/>
    <property type="match status" value="1"/>
</dbReference>
<dbReference type="EMBL" id="AP028679">
    <property type="protein sequence ID" value="BEQ15570.1"/>
    <property type="molecule type" value="Genomic_DNA"/>
</dbReference>
<feature type="region of interest" description="Disordered" evidence="1">
    <location>
        <begin position="131"/>
        <end position="166"/>
    </location>
</feature>
<name>A0AAU9EFK8_9BACT</name>